<reference evidence="1" key="1">
    <citation type="submission" date="2014-07" db="EMBL/GenBank/DDBJ databases">
        <authorList>
            <person name="Urmite Genomes Urmite Genomes"/>
        </authorList>
    </citation>
    <scope>NUCLEOTIDE SEQUENCE</scope>
    <source>
        <strain evidence="1">13S34_air</strain>
    </source>
</reference>
<dbReference type="HOGENOM" id="CLU_2035222_0_0_9"/>
<evidence type="ECO:0000313" key="1">
    <source>
        <dbReference type="EMBL" id="CDZ99696.1"/>
    </source>
</evidence>
<protein>
    <recommendedName>
        <fullName evidence="2">Core-binding (CB) domain-containing protein</fullName>
    </recommendedName>
</protein>
<organism evidence="1">
    <name type="scientific">Metalysinibacillus saudimassiliensis</name>
    <dbReference type="NCBI Taxonomy" id="1461583"/>
    <lineage>
        <taxon>Bacteria</taxon>
        <taxon>Bacillati</taxon>
        <taxon>Bacillota</taxon>
        <taxon>Bacilli</taxon>
        <taxon>Bacillales</taxon>
        <taxon>Caryophanaceae</taxon>
        <taxon>Metalysinibacillus</taxon>
    </lineage>
</organism>
<accession>A0A078M4W5</accession>
<sequence length="121" mass="13843">MRDLRGFDFSLNSEIPPIAIHNALQTVLRQLVAASRRPRTIQTYEISFKQFIKACNIEYVADIDVNSLYDFLESLEGLALSTKRVRLKAVIFENGGINRIFGRSVDVKVAKKLQRMSNNLR</sequence>
<dbReference type="AlphaFoldDB" id="A0A078M4W5"/>
<dbReference type="PATRIC" id="fig|1461583.4.peg.220"/>
<evidence type="ECO:0008006" key="2">
    <source>
        <dbReference type="Google" id="ProtNLM"/>
    </source>
</evidence>
<dbReference type="EMBL" id="LN483073">
    <property type="protein sequence ID" value="CDZ99696.1"/>
    <property type="molecule type" value="Genomic_DNA"/>
</dbReference>
<gene>
    <name evidence="1" type="ORF">BN1050_00248</name>
</gene>
<name>A0A078M4W5_9BACL</name>
<proteinExistence type="predicted"/>